<name>A0A8S5UT65_9CAUD</name>
<sequence length="143" mass="16366">MPEDITLSISATREDPVVIKEYSMNVDRYGTPSIYKNFNALGVLIGRLLLLEPGTITHSPEMGVGLISKFRFMQSDRKPEFEDRVKDQITDYLDSTLLVDVNVEFIPNKNVMQIFITINNVDYAYYFDSDNITLEMIKGSSRL</sequence>
<dbReference type="Gene3D" id="3.10.450.40">
    <property type="match status" value="1"/>
</dbReference>
<reference evidence="1" key="1">
    <citation type="journal article" date="2021" name="Proc. Natl. Acad. Sci. U.S.A.">
        <title>A Catalog of Tens of Thousands of Viruses from Human Metagenomes Reveals Hidden Associations with Chronic Diseases.</title>
        <authorList>
            <person name="Tisza M.J."/>
            <person name="Buck C.B."/>
        </authorList>
    </citation>
    <scope>NUCLEOTIDE SEQUENCE</scope>
    <source>
        <strain evidence="1">CtYA416</strain>
    </source>
</reference>
<protein>
    <submittedName>
        <fullName evidence="1">Baseplate wedge protein</fullName>
    </submittedName>
</protein>
<organism evidence="1">
    <name type="scientific">Myoviridae sp. ctYA416</name>
    <dbReference type="NCBI Taxonomy" id="2825125"/>
    <lineage>
        <taxon>Viruses</taxon>
        <taxon>Duplodnaviria</taxon>
        <taxon>Heunggongvirae</taxon>
        <taxon>Uroviricota</taxon>
        <taxon>Caudoviricetes</taxon>
    </lineage>
</organism>
<dbReference type="EMBL" id="BK016136">
    <property type="protein sequence ID" value="DAF97697.1"/>
    <property type="molecule type" value="Genomic_DNA"/>
</dbReference>
<evidence type="ECO:0000313" key="1">
    <source>
        <dbReference type="EMBL" id="DAF97697.1"/>
    </source>
</evidence>
<proteinExistence type="predicted"/>
<accession>A0A8S5UT65</accession>